<protein>
    <submittedName>
        <fullName evidence="2">Uncharacterized protein</fullName>
    </submittedName>
</protein>
<reference evidence="2" key="1">
    <citation type="journal article" date="2020" name="Stud. Mycol.">
        <title>101 Dothideomycetes genomes: a test case for predicting lifestyles and emergence of pathogens.</title>
        <authorList>
            <person name="Haridas S."/>
            <person name="Albert R."/>
            <person name="Binder M."/>
            <person name="Bloem J."/>
            <person name="Labutti K."/>
            <person name="Salamov A."/>
            <person name="Andreopoulos B."/>
            <person name="Baker S."/>
            <person name="Barry K."/>
            <person name="Bills G."/>
            <person name="Bluhm B."/>
            <person name="Cannon C."/>
            <person name="Castanera R."/>
            <person name="Culley D."/>
            <person name="Daum C."/>
            <person name="Ezra D."/>
            <person name="Gonzalez J."/>
            <person name="Henrissat B."/>
            <person name="Kuo A."/>
            <person name="Liang C."/>
            <person name="Lipzen A."/>
            <person name="Lutzoni F."/>
            <person name="Magnuson J."/>
            <person name="Mondo S."/>
            <person name="Nolan M."/>
            <person name="Ohm R."/>
            <person name="Pangilinan J."/>
            <person name="Park H.-J."/>
            <person name="Ramirez L."/>
            <person name="Alfaro M."/>
            <person name="Sun H."/>
            <person name="Tritt A."/>
            <person name="Yoshinaga Y."/>
            <person name="Zwiers L.-H."/>
            <person name="Turgeon B."/>
            <person name="Goodwin S."/>
            <person name="Spatafora J."/>
            <person name="Crous P."/>
            <person name="Grigoriev I."/>
        </authorList>
    </citation>
    <scope>NUCLEOTIDE SEQUENCE</scope>
    <source>
        <strain evidence="2">CBS 122367</strain>
    </source>
</reference>
<evidence type="ECO:0000256" key="1">
    <source>
        <dbReference type="SAM" id="MobiDB-lite"/>
    </source>
</evidence>
<feature type="compositionally biased region" description="Polar residues" evidence="1">
    <location>
        <begin position="13"/>
        <end position="38"/>
    </location>
</feature>
<feature type="region of interest" description="Disordered" evidence="1">
    <location>
        <begin position="1"/>
        <end position="51"/>
    </location>
</feature>
<dbReference type="AlphaFoldDB" id="A0A6G1J1H0"/>
<proteinExistence type="predicted"/>
<name>A0A6G1J1H0_9PLEO</name>
<organism evidence="2 3">
    <name type="scientific">Lentithecium fluviatile CBS 122367</name>
    <dbReference type="NCBI Taxonomy" id="1168545"/>
    <lineage>
        <taxon>Eukaryota</taxon>
        <taxon>Fungi</taxon>
        <taxon>Dikarya</taxon>
        <taxon>Ascomycota</taxon>
        <taxon>Pezizomycotina</taxon>
        <taxon>Dothideomycetes</taxon>
        <taxon>Pleosporomycetidae</taxon>
        <taxon>Pleosporales</taxon>
        <taxon>Massarineae</taxon>
        <taxon>Lentitheciaceae</taxon>
        <taxon>Lentithecium</taxon>
    </lineage>
</organism>
<dbReference type="EMBL" id="MU005582">
    <property type="protein sequence ID" value="KAF2684041.1"/>
    <property type="molecule type" value="Genomic_DNA"/>
</dbReference>
<evidence type="ECO:0000313" key="3">
    <source>
        <dbReference type="Proteomes" id="UP000799291"/>
    </source>
</evidence>
<sequence length="339" mass="39885">MPARCWYGVADRSTPSSHNTETSQTAAGQSVANDQTYPLLTEPEMEQEEQEQQLVQILQQKRRAQQYRREKKKKSPQTAYQVVKRRPYTDPIDREETALTRRYWPTEDFLRTKRWYVKLTQDHGNTRIRIPVRKFNPIQGDILFYRWEAPSGERTCVCPPYAVTHVEEVCEVLRNHIERTVEASEQRCQLEKRNTQRDLPHRYANHNIFTGKTHMRDLVKNILELWVAVDSLRHDGAYAERYSNYPLLEGFYADAKTILAYFQYWSKGGVPFMLDWSDGTVADMSEITDEQVEYVRTLVSLVQQQGNDFLRLKESSVYKEGLYFGAQLFEKGWQPSHTL</sequence>
<dbReference type="OrthoDB" id="5362630at2759"/>
<gene>
    <name evidence="2" type="ORF">K458DRAFT_389259</name>
</gene>
<accession>A0A6G1J1H0</accession>
<keyword evidence="3" id="KW-1185">Reference proteome</keyword>
<evidence type="ECO:0000313" key="2">
    <source>
        <dbReference type="EMBL" id="KAF2684041.1"/>
    </source>
</evidence>
<dbReference type="Proteomes" id="UP000799291">
    <property type="component" value="Unassembled WGS sequence"/>
</dbReference>